<dbReference type="AlphaFoldDB" id="A0A9P0QMX0"/>
<keyword evidence="4" id="KW-1185">Reference proteome</keyword>
<organism evidence="3 4">
    <name type="scientific">[Candida] railenensis</name>
    <dbReference type="NCBI Taxonomy" id="45579"/>
    <lineage>
        <taxon>Eukaryota</taxon>
        <taxon>Fungi</taxon>
        <taxon>Dikarya</taxon>
        <taxon>Ascomycota</taxon>
        <taxon>Saccharomycotina</taxon>
        <taxon>Pichiomycetes</taxon>
        <taxon>Debaryomycetaceae</taxon>
        <taxon>Kurtzmaniella</taxon>
    </lineage>
</organism>
<evidence type="ECO:0000256" key="2">
    <source>
        <dbReference type="SAM" id="Phobius"/>
    </source>
</evidence>
<comment type="caution">
    <text evidence="3">The sequence shown here is derived from an EMBL/GenBank/DDBJ whole genome shotgun (WGS) entry which is preliminary data.</text>
</comment>
<name>A0A9P0QMX0_9ASCO</name>
<keyword evidence="2" id="KW-1133">Transmembrane helix</keyword>
<dbReference type="EMBL" id="CAKXYY010000003">
    <property type="protein sequence ID" value="CAH2351488.1"/>
    <property type="molecule type" value="Genomic_DNA"/>
</dbReference>
<dbReference type="OrthoDB" id="3997851at2759"/>
<gene>
    <name evidence="3" type="ORF">CLIB1423_03S07426</name>
</gene>
<dbReference type="Proteomes" id="UP000837801">
    <property type="component" value="Unassembled WGS sequence"/>
</dbReference>
<keyword evidence="2" id="KW-0472">Membrane</keyword>
<evidence type="ECO:0000313" key="4">
    <source>
        <dbReference type="Proteomes" id="UP000837801"/>
    </source>
</evidence>
<feature type="region of interest" description="Disordered" evidence="1">
    <location>
        <begin position="91"/>
        <end position="120"/>
    </location>
</feature>
<evidence type="ECO:0000313" key="3">
    <source>
        <dbReference type="EMBL" id="CAH2351488.1"/>
    </source>
</evidence>
<feature type="transmembrane region" description="Helical" evidence="2">
    <location>
        <begin position="42"/>
        <end position="60"/>
    </location>
</feature>
<sequence length="163" mass="17714">MQGSYKNKGLPRPYYMKAANTKKNSPYNKGPIVFFSTPKRKILGYLVLILLFGTCMWLVGQDIRPRGDPVYEVEPFQNIVNDADKIVGSTKNADKEAENPELAGNMAHGSKGDIGVGVAEAPKGGMANEAPIVGNDKDEIVDGAKKKKKIPPAIKADIRDLDN</sequence>
<protein>
    <submittedName>
        <fullName evidence="3">Uncharacterized protein</fullName>
    </submittedName>
</protein>
<evidence type="ECO:0000256" key="1">
    <source>
        <dbReference type="SAM" id="MobiDB-lite"/>
    </source>
</evidence>
<reference evidence="3" key="1">
    <citation type="submission" date="2022-03" db="EMBL/GenBank/DDBJ databases">
        <authorList>
            <person name="Legras J.-L."/>
            <person name="Devillers H."/>
            <person name="Grondin C."/>
        </authorList>
    </citation>
    <scope>NUCLEOTIDE SEQUENCE</scope>
    <source>
        <strain evidence="3">CLIB 1423</strain>
    </source>
</reference>
<proteinExistence type="predicted"/>
<accession>A0A9P0QMX0</accession>
<keyword evidence="2" id="KW-0812">Transmembrane</keyword>